<evidence type="ECO:0000313" key="1">
    <source>
        <dbReference type="EMBL" id="CDM37010.1"/>
    </source>
</evidence>
<gene>
    <name evidence="1" type="ORF">PROQFM164_S05g000843</name>
</gene>
<organism evidence="1 2">
    <name type="scientific">Penicillium roqueforti (strain FM164)</name>
    <dbReference type="NCBI Taxonomy" id="1365484"/>
    <lineage>
        <taxon>Eukaryota</taxon>
        <taxon>Fungi</taxon>
        <taxon>Dikarya</taxon>
        <taxon>Ascomycota</taxon>
        <taxon>Pezizomycotina</taxon>
        <taxon>Eurotiomycetes</taxon>
        <taxon>Eurotiomycetidae</taxon>
        <taxon>Eurotiales</taxon>
        <taxon>Aspergillaceae</taxon>
        <taxon>Penicillium</taxon>
    </lineage>
</organism>
<evidence type="ECO:0000313" key="2">
    <source>
        <dbReference type="Proteomes" id="UP000030686"/>
    </source>
</evidence>
<proteinExistence type="predicted"/>
<dbReference type="AlphaFoldDB" id="W6QKP2"/>
<keyword evidence="2" id="KW-1185">Reference proteome</keyword>
<accession>W6QKP2</accession>
<dbReference type="OMA" id="MHQFINN"/>
<sequence>MNIDQLANGMKILTVNTELLISLINGDLVASPIGASTLRMSVRLTELPAYVTSPTFVFEDPKTFEVYLASTAPNATATKLRLAPLHRFIGRRFPEPSLRGLSGDGYCRLSRNKPTEVREFFMALPFPYPSMDGVFIDYVTHPEGLEFITLNSDWRAACRAIPAGHNVQEVIIDLTGAERLNSSYVSRLVQFVTTILALKAKGSFSSRLRADEPYQWMQCVAGAMVSKVVPGSEARDDIRS</sequence>
<name>W6QKP2_PENRF</name>
<dbReference type="OrthoDB" id="4249675at2759"/>
<reference evidence="1" key="1">
    <citation type="journal article" date="2014" name="Nat. Commun.">
        <title>Multiple recent horizontal transfers of a large genomic region in cheese making fungi.</title>
        <authorList>
            <person name="Cheeseman K."/>
            <person name="Ropars J."/>
            <person name="Renault P."/>
            <person name="Dupont J."/>
            <person name="Gouzy J."/>
            <person name="Branca A."/>
            <person name="Abraham A.L."/>
            <person name="Ceppi M."/>
            <person name="Conseiller E."/>
            <person name="Debuchy R."/>
            <person name="Malagnac F."/>
            <person name="Goarin A."/>
            <person name="Silar P."/>
            <person name="Lacoste S."/>
            <person name="Sallet E."/>
            <person name="Bensimon A."/>
            <person name="Giraud T."/>
            <person name="Brygoo Y."/>
        </authorList>
    </citation>
    <scope>NUCLEOTIDE SEQUENCE [LARGE SCALE GENOMIC DNA]</scope>
    <source>
        <strain evidence="1">FM164</strain>
    </source>
</reference>
<protein>
    <submittedName>
        <fullName evidence="1">Uncharacterized protein</fullName>
    </submittedName>
</protein>
<dbReference type="Proteomes" id="UP000030686">
    <property type="component" value="Unassembled WGS sequence"/>
</dbReference>
<dbReference type="EMBL" id="HG792019">
    <property type="protein sequence ID" value="CDM37010.1"/>
    <property type="molecule type" value="Genomic_DNA"/>
</dbReference>